<evidence type="ECO:0000313" key="2">
    <source>
        <dbReference type="Proteomes" id="UP000887013"/>
    </source>
</evidence>
<dbReference type="Proteomes" id="UP000887013">
    <property type="component" value="Unassembled WGS sequence"/>
</dbReference>
<dbReference type="EMBL" id="BMAW01126155">
    <property type="protein sequence ID" value="GFU15490.1"/>
    <property type="molecule type" value="Genomic_DNA"/>
</dbReference>
<proteinExistence type="predicted"/>
<evidence type="ECO:0000313" key="1">
    <source>
        <dbReference type="EMBL" id="GFU15490.1"/>
    </source>
</evidence>
<reference evidence="1" key="1">
    <citation type="submission" date="2020-08" db="EMBL/GenBank/DDBJ databases">
        <title>Multicomponent nature underlies the extraordinary mechanical properties of spider dragline silk.</title>
        <authorList>
            <person name="Kono N."/>
            <person name="Nakamura H."/>
            <person name="Mori M."/>
            <person name="Yoshida Y."/>
            <person name="Ohtoshi R."/>
            <person name="Malay A.D."/>
            <person name="Moran D.A.P."/>
            <person name="Tomita M."/>
            <person name="Numata K."/>
            <person name="Arakawa K."/>
        </authorList>
    </citation>
    <scope>NUCLEOTIDE SEQUENCE</scope>
</reference>
<accession>A0A8X6QI11</accession>
<sequence>MDSEMSSQSACVCDRYGDSVDDYNGHVVIGDLNLNNVEKSRNIMKKGTGYRLSITESNYVAKKETCKDLDGVIIKIAMKYSMPYEAFKTFKDSLQ</sequence>
<gene>
    <name evidence="1" type="ORF">NPIL_269391</name>
</gene>
<keyword evidence="2" id="KW-1185">Reference proteome</keyword>
<dbReference type="OrthoDB" id="10007683at2759"/>
<dbReference type="AlphaFoldDB" id="A0A8X6QI11"/>
<protein>
    <submittedName>
        <fullName evidence="1">Uncharacterized protein</fullName>
    </submittedName>
</protein>
<organism evidence="1 2">
    <name type="scientific">Nephila pilipes</name>
    <name type="common">Giant wood spider</name>
    <name type="synonym">Nephila maculata</name>
    <dbReference type="NCBI Taxonomy" id="299642"/>
    <lineage>
        <taxon>Eukaryota</taxon>
        <taxon>Metazoa</taxon>
        <taxon>Ecdysozoa</taxon>
        <taxon>Arthropoda</taxon>
        <taxon>Chelicerata</taxon>
        <taxon>Arachnida</taxon>
        <taxon>Araneae</taxon>
        <taxon>Araneomorphae</taxon>
        <taxon>Entelegynae</taxon>
        <taxon>Araneoidea</taxon>
        <taxon>Nephilidae</taxon>
        <taxon>Nephila</taxon>
    </lineage>
</organism>
<comment type="caution">
    <text evidence="1">The sequence shown here is derived from an EMBL/GenBank/DDBJ whole genome shotgun (WGS) entry which is preliminary data.</text>
</comment>
<name>A0A8X6QI11_NEPPI</name>